<evidence type="ECO:0000256" key="2">
    <source>
        <dbReference type="ARBA" id="ARBA00023125"/>
    </source>
</evidence>
<dbReference type="SUPFAM" id="SSF46894">
    <property type="entry name" value="C-terminal effector domain of the bipartite response regulators"/>
    <property type="match status" value="1"/>
</dbReference>
<dbReference type="CDD" id="cd06170">
    <property type="entry name" value="LuxR_C_like"/>
    <property type="match status" value="1"/>
</dbReference>
<organism evidence="5 6">
    <name type="scientific">Amycolatopsis samaneae</name>
    <dbReference type="NCBI Taxonomy" id="664691"/>
    <lineage>
        <taxon>Bacteria</taxon>
        <taxon>Bacillati</taxon>
        <taxon>Actinomycetota</taxon>
        <taxon>Actinomycetes</taxon>
        <taxon>Pseudonocardiales</taxon>
        <taxon>Pseudonocardiaceae</taxon>
        <taxon>Amycolatopsis</taxon>
    </lineage>
</organism>
<feature type="domain" description="HTH luxR-type" evidence="4">
    <location>
        <begin position="275"/>
        <end position="338"/>
    </location>
</feature>
<sequence>MGVREGVRALPALTGETSDPRDLAEAVSLALGQVVAHDALRLVGNSPAGAGHTVFSFWHNFEDDFGDQFMRRYFSGYDPCPPADLARRPVPAGLVGTGRGGRDREMRRLFDVHGVGGELRVLLRDAHGVWGSLALLRSAGGRAFDRADATRVLEWTPELIATLRRHVLSGPVRPVTPEPAPGVFVVDPAGKVVGATSAARWWAERLREHHPASWVEALVVGLAEQTRLSAAAPPVMHGPAVRFGRWISAEGQLLDQDGSVTVLVRAIPPRQMLDSLGGWYGITARERQVLGCLLDGAAAKQVARRLDVSVHTVHDHLKAVHHKLGVASRAELLAVLHA</sequence>
<dbReference type="PROSITE" id="PS00622">
    <property type="entry name" value="HTH_LUXR_1"/>
    <property type="match status" value="1"/>
</dbReference>
<keyword evidence="6" id="KW-1185">Reference proteome</keyword>
<evidence type="ECO:0000259" key="4">
    <source>
        <dbReference type="PROSITE" id="PS50043"/>
    </source>
</evidence>
<evidence type="ECO:0000313" key="6">
    <source>
        <dbReference type="Proteomes" id="UP001597419"/>
    </source>
</evidence>
<dbReference type="InterPro" id="IPR036388">
    <property type="entry name" value="WH-like_DNA-bd_sf"/>
</dbReference>
<dbReference type="InterPro" id="IPR016032">
    <property type="entry name" value="Sig_transdc_resp-reg_C-effctor"/>
</dbReference>
<keyword evidence="2" id="KW-0238">DNA-binding</keyword>
<dbReference type="PANTHER" id="PTHR44688:SF16">
    <property type="entry name" value="DNA-BINDING TRANSCRIPTIONAL ACTIVATOR DEVR_DOSR"/>
    <property type="match status" value="1"/>
</dbReference>
<dbReference type="Proteomes" id="UP001597419">
    <property type="component" value="Unassembled WGS sequence"/>
</dbReference>
<dbReference type="RefSeq" id="WP_345407569.1">
    <property type="nucleotide sequence ID" value="NZ_BAABHG010000023.1"/>
</dbReference>
<name>A0ABW5GTE1_9PSEU</name>
<dbReference type="PANTHER" id="PTHR44688">
    <property type="entry name" value="DNA-BINDING TRANSCRIPTIONAL ACTIVATOR DEVR_DOSR"/>
    <property type="match status" value="1"/>
</dbReference>
<dbReference type="Pfam" id="PF00196">
    <property type="entry name" value="GerE"/>
    <property type="match status" value="1"/>
</dbReference>
<accession>A0ABW5GTE1</accession>
<dbReference type="Gene3D" id="1.10.10.10">
    <property type="entry name" value="Winged helix-like DNA-binding domain superfamily/Winged helix DNA-binding domain"/>
    <property type="match status" value="1"/>
</dbReference>
<dbReference type="PROSITE" id="PS50043">
    <property type="entry name" value="HTH_LUXR_2"/>
    <property type="match status" value="1"/>
</dbReference>
<evidence type="ECO:0000256" key="3">
    <source>
        <dbReference type="ARBA" id="ARBA00023163"/>
    </source>
</evidence>
<dbReference type="SMART" id="SM00421">
    <property type="entry name" value="HTH_LUXR"/>
    <property type="match status" value="1"/>
</dbReference>
<evidence type="ECO:0000256" key="1">
    <source>
        <dbReference type="ARBA" id="ARBA00023015"/>
    </source>
</evidence>
<evidence type="ECO:0000313" key="5">
    <source>
        <dbReference type="EMBL" id="MFD2464076.1"/>
    </source>
</evidence>
<proteinExistence type="predicted"/>
<reference evidence="6" key="1">
    <citation type="journal article" date="2019" name="Int. J. Syst. Evol. Microbiol.">
        <title>The Global Catalogue of Microorganisms (GCM) 10K type strain sequencing project: providing services to taxonomists for standard genome sequencing and annotation.</title>
        <authorList>
            <consortium name="The Broad Institute Genomics Platform"/>
            <consortium name="The Broad Institute Genome Sequencing Center for Infectious Disease"/>
            <person name="Wu L."/>
            <person name="Ma J."/>
        </authorList>
    </citation>
    <scope>NUCLEOTIDE SEQUENCE [LARGE SCALE GENOMIC DNA]</scope>
    <source>
        <strain evidence="6">CGMCC 4.7643</strain>
    </source>
</reference>
<comment type="caution">
    <text evidence="5">The sequence shown here is derived from an EMBL/GenBank/DDBJ whole genome shotgun (WGS) entry which is preliminary data.</text>
</comment>
<dbReference type="InterPro" id="IPR000792">
    <property type="entry name" value="Tscrpt_reg_LuxR_C"/>
</dbReference>
<keyword evidence="1" id="KW-0805">Transcription regulation</keyword>
<dbReference type="EMBL" id="JBHUKU010000024">
    <property type="protein sequence ID" value="MFD2464076.1"/>
    <property type="molecule type" value="Genomic_DNA"/>
</dbReference>
<keyword evidence="3" id="KW-0804">Transcription</keyword>
<dbReference type="PRINTS" id="PR00038">
    <property type="entry name" value="HTHLUXR"/>
</dbReference>
<gene>
    <name evidence="5" type="ORF">ACFSYJ_36040</name>
</gene>
<protein>
    <submittedName>
        <fullName evidence="5">LuxR C-terminal-related transcriptional regulator</fullName>
    </submittedName>
</protein>